<dbReference type="EMBL" id="OP751148">
    <property type="protein sequence ID" value="WAB08807.1"/>
    <property type="molecule type" value="Genomic_DNA"/>
</dbReference>
<dbReference type="RefSeq" id="YP_010755552.1">
    <property type="nucleotide sequence ID" value="NC_073472.1"/>
</dbReference>
<dbReference type="GO" id="GO:0008168">
    <property type="term" value="F:methyltransferase activity"/>
    <property type="evidence" value="ECO:0007669"/>
    <property type="project" value="UniProtKB-KW"/>
</dbReference>
<dbReference type="Proteomes" id="UP001163413">
    <property type="component" value="Segment"/>
</dbReference>
<dbReference type="GeneID" id="80020211"/>
<name>A0A9E8S093_9CAUD</name>
<proteinExistence type="predicted"/>
<dbReference type="GO" id="GO:0032259">
    <property type="term" value="P:methylation"/>
    <property type="evidence" value="ECO:0007669"/>
    <property type="project" value="UniProtKB-KW"/>
</dbReference>
<evidence type="ECO:0000313" key="4">
    <source>
        <dbReference type="EMBL" id="WAB08807.1"/>
    </source>
</evidence>
<dbReference type="KEGG" id="vg:80020211"/>
<accession>A0A9E8S093</accession>
<keyword evidence="5" id="KW-1185">Reference proteome</keyword>
<reference evidence="4" key="1">
    <citation type="submission" date="2022-10" db="EMBL/GenBank/DDBJ databases">
        <authorList>
            <person name="Roth M.A."/>
            <person name="Wohlstadter N.E."/>
            <person name="Arguedas X."/>
            <person name="Leighton H.R."/>
            <person name="Msuya J.A."/>
            <person name="Pravda N."/>
            <person name="Shaffer C.D."/>
            <person name="Weston-Hafer K.A."/>
            <person name="Russell D.A."/>
            <person name="Jacobs-Sera D."/>
            <person name="Hatfull G.F."/>
        </authorList>
    </citation>
    <scope>NUCLEOTIDE SEQUENCE</scope>
</reference>
<evidence type="ECO:0000313" key="5">
    <source>
        <dbReference type="Proteomes" id="UP001163413"/>
    </source>
</evidence>
<evidence type="ECO:0000256" key="1">
    <source>
        <dbReference type="ARBA" id="ARBA00022603"/>
    </source>
</evidence>
<keyword evidence="2" id="KW-0808">Transferase</keyword>
<dbReference type="PROSITE" id="PS00094">
    <property type="entry name" value="C5_MTASE_1"/>
    <property type="match status" value="1"/>
</dbReference>
<evidence type="ECO:0000256" key="2">
    <source>
        <dbReference type="ARBA" id="ARBA00022679"/>
    </source>
</evidence>
<dbReference type="InterPro" id="IPR029063">
    <property type="entry name" value="SAM-dependent_MTases_sf"/>
</dbReference>
<gene>
    <name evidence="4" type="primary">20</name>
    <name evidence="4" type="ORF">SEA_SUCCESS_20</name>
</gene>
<keyword evidence="3" id="KW-0949">S-adenosyl-L-methionine</keyword>
<evidence type="ECO:0000256" key="3">
    <source>
        <dbReference type="ARBA" id="ARBA00022691"/>
    </source>
</evidence>
<organism evidence="4 5">
    <name type="scientific">Streptomyces phage Success</name>
    <dbReference type="NCBI Taxonomy" id="2999013"/>
    <lineage>
        <taxon>Viruses</taxon>
        <taxon>Duplodnaviria</taxon>
        <taxon>Heunggongvirae</taxon>
        <taxon>Uroviricota</taxon>
        <taxon>Caudoviricetes</taxon>
        <taxon>Successvirus</taxon>
        <taxon>Successvirus success</taxon>
    </lineage>
</organism>
<dbReference type="SUPFAM" id="SSF53335">
    <property type="entry name" value="S-adenosyl-L-methionine-dependent methyltransferases"/>
    <property type="match status" value="1"/>
</dbReference>
<keyword evidence="1 4" id="KW-0489">Methyltransferase</keyword>
<dbReference type="InterPro" id="IPR018117">
    <property type="entry name" value="C5_DNA_meth_AS"/>
</dbReference>
<sequence>MGVDIAPQPRYPFEFVQAEAIQFLLTYGHRFDFIHASPPCQLYSKTQRIMQNDHPDLLAPTREALNAVGVPWVIENVMGAEPEMRNPVLLCGAYFGLNTYRHRLFEPGGWELKEPDHPEHVRRQTKMGRRRKPDEMGIYVGNFIGVDDAKEDLGVPWMSREGIRECIPPAYTEYVGKAFLEQLH</sequence>
<protein>
    <submittedName>
        <fullName evidence="4">DNA methyltransferase</fullName>
    </submittedName>
</protein>